<feature type="signal peptide" evidence="1">
    <location>
        <begin position="1"/>
        <end position="20"/>
    </location>
</feature>
<dbReference type="AlphaFoldDB" id="A0A833SI85"/>
<evidence type="ECO:0000313" key="2">
    <source>
        <dbReference type="EMBL" id="KAF3429097.1"/>
    </source>
</evidence>
<protein>
    <submittedName>
        <fullName evidence="2">Uncharacterized protein</fullName>
    </submittedName>
</protein>
<keyword evidence="3" id="KW-1185">Reference proteome</keyword>
<gene>
    <name evidence="2" type="ORF">E2986_06591</name>
</gene>
<dbReference type="EMBL" id="WNWW01000182">
    <property type="protein sequence ID" value="KAF3429097.1"/>
    <property type="molecule type" value="Genomic_DNA"/>
</dbReference>
<organism evidence="2 3">
    <name type="scientific">Frieseomelitta varia</name>
    <dbReference type="NCBI Taxonomy" id="561572"/>
    <lineage>
        <taxon>Eukaryota</taxon>
        <taxon>Metazoa</taxon>
        <taxon>Ecdysozoa</taxon>
        <taxon>Arthropoda</taxon>
        <taxon>Hexapoda</taxon>
        <taxon>Insecta</taxon>
        <taxon>Pterygota</taxon>
        <taxon>Neoptera</taxon>
        <taxon>Endopterygota</taxon>
        <taxon>Hymenoptera</taxon>
        <taxon>Apocrita</taxon>
        <taxon>Aculeata</taxon>
        <taxon>Apoidea</taxon>
        <taxon>Anthophila</taxon>
        <taxon>Apidae</taxon>
        <taxon>Frieseomelitta</taxon>
    </lineage>
</organism>
<feature type="chain" id="PRO_5032452148" evidence="1">
    <location>
        <begin position="21"/>
        <end position="771"/>
    </location>
</feature>
<proteinExistence type="predicted"/>
<keyword evidence="1" id="KW-0732">Signal</keyword>
<accession>A0A833SI85</accession>
<comment type="caution">
    <text evidence="2">The sequence shown here is derived from an EMBL/GenBank/DDBJ whole genome shotgun (WGS) entry which is preliminary data.</text>
</comment>
<dbReference type="Proteomes" id="UP000655588">
    <property type="component" value="Unassembled WGS sequence"/>
</dbReference>
<evidence type="ECO:0000256" key="1">
    <source>
        <dbReference type="SAM" id="SignalP"/>
    </source>
</evidence>
<reference evidence="2" key="1">
    <citation type="submission" date="2019-11" db="EMBL/GenBank/DDBJ databases">
        <title>The nuclear and mitochondrial genomes of Frieseomelitta varia - a highly eusocial stingless bee (Meliponini) with a permanently sterile worker caste.</title>
        <authorList>
            <person name="Freitas F.C.P."/>
            <person name="Lourenco A.P."/>
            <person name="Nunes F.M.F."/>
            <person name="Paschoal A.R."/>
            <person name="Abreu F.C.P."/>
            <person name="Barbin F.O."/>
            <person name="Bataglia L."/>
            <person name="Cardoso-Junior C.A.M."/>
            <person name="Cervoni M.S."/>
            <person name="Silva S.R."/>
            <person name="Dalarmi F."/>
            <person name="Del Lama M.A."/>
            <person name="Depintor T.S."/>
            <person name="Ferreira K.M."/>
            <person name="Goria P.S."/>
            <person name="Jaskot M.C."/>
            <person name="Lago D.C."/>
            <person name="Luna-Lucena D."/>
            <person name="Moda L.M."/>
            <person name="Nascimento L."/>
            <person name="Pedrino M."/>
            <person name="Rabico F.O."/>
            <person name="Sanches F.C."/>
            <person name="Santos D.E."/>
            <person name="Santos C.G."/>
            <person name="Vieira J."/>
            <person name="Lopes T.F."/>
            <person name="Barchuk A.R."/>
            <person name="Hartfelder K."/>
            <person name="Simoes Z.L.P."/>
            <person name="Bitondi M.M.G."/>
            <person name="Pinheiro D.G."/>
        </authorList>
    </citation>
    <scope>NUCLEOTIDE SEQUENCE</scope>
    <source>
        <strain evidence="2">USP_RPSP 00005682</strain>
        <tissue evidence="2">Whole individual</tissue>
    </source>
</reference>
<name>A0A833SI85_9HYME</name>
<sequence>MAFVKIILLIISCELQLIWSQTSVPKSLRECYRNNATFNAQHPLNLRVLVDIIQKMEKESYSTIDMRLMASSILHRLFKFDGIEYQQNIQVTEDVLPFSGTGSQYIKYKLIEELVPGNANALPVHILSQEEQCMLHQAISNTVLKPNNENKSCGHTIEKLMGNTAFTDMWNCPRQQGVILTPYGTITPGTIIAAIAACLQHQNVAANQLIASSETPPLVLFNNSPFPLEMNSTNTYNEEEVDFVLPRNQMIHKPLMWYDALMASSVKIDNIWLTTIAGELAEMVVYQGPLLGNNMALGATGFWQNMMRPTIYYLTSLHDNFDATRAELIGGIDGMIIASYLQTWIQDFYSLRLSQILQMYYSHEGVTFNTNVKACDRAQTFLYAVPKTILNEQTYAIAQMLAYRKSIAYISPEALQQMVNIAVEKFYTYANNYLFPELPCYQVNQPQIEALIVFDGAWTIEYTKDFLATLMQDLDVSMYGSKMGVIHGTSGEWLLNVTNSPSTAFQALNNFTNAMCKHLLLWPTGFNYARVLETVVVLLIPSAHISNDEKELATTLLRQLKYIYPEVHFVYYVSRYNENLFKSFILWEEDYIINNSNIDAITQYVSKIPRILRPMTTADVNVTKNIISQWEDYVSPSKSITYRIHSHWKRNMKIIIVTIHTFGYGTMKACSWLGFQSNDRQNLQCAELSGYKEITLTDHFKCTSTSACPNFYLRIQNVTSLYKCAEIDCKTPDQVRYIIRTNQQNVHNPANKNIALISLNILALFAFRIFT</sequence>
<evidence type="ECO:0000313" key="3">
    <source>
        <dbReference type="Proteomes" id="UP000655588"/>
    </source>
</evidence>